<evidence type="ECO:0000256" key="4">
    <source>
        <dbReference type="ARBA" id="ARBA00022679"/>
    </source>
</evidence>
<dbReference type="EC" id="2.7.11.1" evidence="2"/>
<keyword evidence="5" id="KW-0547">Nucleotide-binding</keyword>
<evidence type="ECO:0000313" key="12">
    <source>
        <dbReference type="EMBL" id="KAF6227352.1"/>
    </source>
</evidence>
<keyword evidence="3" id="KW-0723">Serine/threonine-protein kinase</keyword>
<comment type="catalytic activity">
    <reaction evidence="8">
        <text>L-threonyl-[protein] + ATP = O-phospho-L-threonyl-[protein] + ADP + H(+)</text>
        <dbReference type="Rhea" id="RHEA:46608"/>
        <dbReference type="Rhea" id="RHEA-COMP:11060"/>
        <dbReference type="Rhea" id="RHEA-COMP:11605"/>
        <dbReference type="ChEBI" id="CHEBI:15378"/>
        <dbReference type="ChEBI" id="CHEBI:30013"/>
        <dbReference type="ChEBI" id="CHEBI:30616"/>
        <dbReference type="ChEBI" id="CHEBI:61977"/>
        <dbReference type="ChEBI" id="CHEBI:456216"/>
        <dbReference type="EC" id="2.7.11.1"/>
    </reaction>
</comment>
<evidence type="ECO:0000256" key="5">
    <source>
        <dbReference type="ARBA" id="ARBA00022741"/>
    </source>
</evidence>
<evidence type="ECO:0000256" key="1">
    <source>
        <dbReference type="ARBA" id="ARBA00008874"/>
    </source>
</evidence>
<accession>A0A8H6CPQ7</accession>
<dbReference type="Gene3D" id="1.10.510.10">
    <property type="entry name" value="Transferase(Phosphotransferase) domain 1"/>
    <property type="match status" value="1"/>
</dbReference>
<feature type="compositionally biased region" description="Acidic residues" evidence="10">
    <location>
        <begin position="302"/>
        <end position="311"/>
    </location>
</feature>
<dbReference type="PROSITE" id="PS50011">
    <property type="entry name" value="PROTEIN_KINASE_DOM"/>
    <property type="match status" value="1"/>
</dbReference>
<dbReference type="AlphaFoldDB" id="A0A8H6CPQ7"/>
<dbReference type="Proteomes" id="UP000593566">
    <property type="component" value="Unassembled WGS sequence"/>
</dbReference>
<dbReference type="PANTHER" id="PTHR48012">
    <property type="entry name" value="STERILE20-LIKE KINASE, ISOFORM B-RELATED"/>
    <property type="match status" value="1"/>
</dbReference>
<feature type="domain" description="Protein kinase" evidence="11">
    <location>
        <begin position="1"/>
        <end position="275"/>
    </location>
</feature>
<evidence type="ECO:0000259" key="11">
    <source>
        <dbReference type="PROSITE" id="PS50011"/>
    </source>
</evidence>
<dbReference type="GO" id="GO:0004674">
    <property type="term" value="F:protein serine/threonine kinase activity"/>
    <property type="evidence" value="ECO:0007669"/>
    <property type="project" value="UniProtKB-KW"/>
</dbReference>
<comment type="similarity">
    <text evidence="1">Belongs to the protein kinase superfamily. STE Ser/Thr protein kinase family. STE20 subfamily.</text>
</comment>
<dbReference type="GeneID" id="59337191"/>
<gene>
    <name evidence="12" type="ORF">HO133_008796</name>
</gene>
<reference evidence="12 13" key="1">
    <citation type="journal article" date="2020" name="Genomics">
        <title>Complete, high-quality genomes from long-read metagenomic sequencing of two wolf lichen thalli reveals enigmatic genome architecture.</title>
        <authorList>
            <person name="McKenzie S.K."/>
            <person name="Walston R.F."/>
            <person name="Allen J.L."/>
        </authorList>
    </citation>
    <scope>NUCLEOTIDE SEQUENCE [LARGE SCALE GENOMIC DNA]</scope>
    <source>
        <strain evidence="12">WasteWater1</strain>
    </source>
</reference>
<evidence type="ECO:0000256" key="9">
    <source>
        <dbReference type="ARBA" id="ARBA00048679"/>
    </source>
</evidence>
<evidence type="ECO:0000256" key="7">
    <source>
        <dbReference type="ARBA" id="ARBA00022840"/>
    </source>
</evidence>
<evidence type="ECO:0000256" key="8">
    <source>
        <dbReference type="ARBA" id="ARBA00047899"/>
    </source>
</evidence>
<evidence type="ECO:0000313" key="13">
    <source>
        <dbReference type="Proteomes" id="UP000593566"/>
    </source>
</evidence>
<keyword evidence="4" id="KW-0808">Transferase</keyword>
<protein>
    <recommendedName>
        <fullName evidence="2">non-specific serine/threonine protein kinase</fullName>
        <ecNumber evidence="2">2.7.11.1</ecNumber>
    </recommendedName>
</protein>
<feature type="compositionally biased region" description="Basic and acidic residues" evidence="10">
    <location>
        <begin position="576"/>
        <end position="589"/>
    </location>
</feature>
<dbReference type="InterPro" id="IPR050629">
    <property type="entry name" value="STE20/SPS1-PAK"/>
</dbReference>
<evidence type="ECO:0000256" key="6">
    <source>
        <dbReference type="ARBA" id="ARBA00022777"/>
    </source>
</evidence>
<dbReference type="Pfam" id="PF00069">
    <property type="entry name" value="Pkinase"/>
    <property type="match status" value="1"/>
</dbReference>
<dbReference type="InterPro" id="IPR000719">
    <property type="entry name" value="Prot_kinase_dom"/>
</dbReference>
<evidence type="ECO:0000256" key="3">
    <source>
        <dbReference type="ARBA" id="ARBA00022527"/>
    </source>
</evidence>
<comment type="catalytic activity">
    <reaction evidence="9">
        <text>L-seryl-[protein] + ATP = O-phospho-L-seryl-[protein] + ADP + H(+)</text>
        <dbReference type="Rhea" id="RHEA:17989"/>
        <dbReference type="Rhea" id="RHEA-COMP:9863"/>
        <dbReference type="Rhea" id="RHEA-COMP:11604"/>
        <dbReference type="ChEBI" id="CHEBI:15378"/>
        <dbReference type="ChEBI" id="CHEBI:29999"/>
        <dbReference type="ChEBI" id="CHEBI:30616"/>
        <dbReference type="ChEBI" id="CHEBI:83421"/>
        <dbReference type="ChEBI" id="CHEBI:456216"/>
        <dbReference type="EC" id="2.7.11.1"/>
    </reaction>
</comment>
<feature type="region of interest" description="Disordered" evidence="10">
    <location>
        <begin position="294"/>
        <end position="608"/>
    </location>
</feature>
<keyword evidence="7" id="KW-0067">ATP-binding</keyword>
<sequence>MAAAEIRTGGGSVDPETLYSRQNCIGLFERSVPAATSLTWLRVDRRTGQAVAIKIIDVENAEDEVEDIIQEISILSELHSPYVTKYHGSFLKGSDLWIIMEFCSGGSCADLLKPGLIAEEYITIIIRELLMGLDYLHSDKKLHRDIKAANVLLGANGQVKLADFGVSGQLSATMTKKNTFVGTPFWMAPEVIKQSGYDHKADIWSLGITALELAKGEPPYSDIHPMKVLFLIPKNPPPTLQGDFSKAFKDFVDLCLKRSPQERPTAKELLKHPFVRRAKKTTYLTELIERHERWQAVHGDQDSDDESDDSSQESQHPRADDEDLWDFGTVRPAGGRGAGLKPMNDSAANTRAYNGSASGPFHRSPERKSRDDDWDNPSQTLEDTVKITSPSGQPRGWSPQRKPLVTTGPVSPGVAAKVPLPSSPAKPLPNKPSLVQTPLRPAPASRTPQDKHSQTSENDREVRPSLAKDMEILNLGPALNAALRSPPFKRDQDRSPTAKNAPTHYDSKYSLPEIPPYHSTPETDVQSLQTLPALAYNPNQKRGEQHYSPSIQQQPLPTSSFEDFLASKHSSPSQSKYHDRDAGDPRKSGDSTSFPAQDPNREPTASSAVLIPALSAALERRTHILNESLQENADKARTATNAELDAMDQKDQKRKRAHEKLRKYVMKAAGVFAEIEKWDREEQVGMGGEVQEFMEGFLEEILFRVDDSPIPEGKGP</sequence>
<dbReference type="GO" id="GO:0005737">
    <property type="term" value="C:cytoplasm"/>
    <property type="evidence" value="ECO:0007669"/>
    <property type="project" value="TreeGrafter"/>
</dbReference>
<dbReference type="FunFam" id="1.10.510.10:FF:000499">
    <property type="entry name" value="Serine/threonine-protein kinase KIC1"/>
    <property type="match status" value="1"/>
</dbReference>
<dbReference type="RefSeq" id="XP_037155660.1">
    <property type="nucleotide sequence ID" value="XM_037299659.1"/>
</dbReference>
<feature type="compositionally biased region" description="Basic and acidic residues" evidence="10">
    <location>
        <begin position="448"/>
        <end position="471"/>
    </location>
</feature>
<feature type="compositionally biased region" description="Polar residues" evidence="10">
    <location>
        <begin position="547"/>
        <end position="561"/>
    </location>
</feature>
<feature type="compositionally biased region" description="Pro residues" evidence="10">
    <location>
        <begin position="421"/>
        <end position="430"/>
    </location>
</feature>
<comment type="caution">
    <text evidence="12">The sequence shown here is derived from an EMBL/GenBank/DDBJ whole genome shotgun (WGS) entry which is preliminary data.</text>
</comment>
<keyword evidence="13" id="KW-1185">Reference proteome</keyword>
<dbReference type="SMART" id="SM00220">
    <property type="entry name" value="S_TKc"/>
    <property type="match status" value="1"/>
</dbReference>
<dbReference type="SUPFAM" id="SSF56112">
    <property type="entry name" value="Protein kinase-like (PK-like)"/>
    <property type="match status" value="1"/>
</dbReference>
<feature type="compositionally biased region" description="Polar residues" evidence="10">
    <location>
        <begin position="520"/>
        <end position="530"/>
    </location>
</feature>
<feature type="compositionally biased region" description="Polar residues" evidence="10">
    <location>
        <begin position="346"/>
        <end position="357"/>
    </location>
</feature>
<dbReference type="PANTHER" id="PTHR48012:SF10">
    <property type="entry name" value="FI20177P1"/>
    <property type="match status" value="1"/>
</dbReference>
<dbReference type="CDD" id="cd06609">
    <property type="entry name" value="STKc_MST3_like"/>
    <property type="match status" value="1"/>
</dbReference>
<dbReference type="EMBL" id="JACCJB010000005">
    <property type="protein sequence ID" value="KAF6227352.1"/>
    <property type="molecule type" value="Genomic_DNA"/>
</dbReference>
<proteinExistence type="inferred from homology"/>
<evidence type="ECO:0000256" key="2">
    <source>
        <dbReference type="ARBA" id="ARBA00012513"/>
    </source>
</evidence>
<keyword evidence="6" id="KW-0418">Kinase</keyword>
<feature type="compositionally biased region" description="Polar residues" evidence="10">
    <location>
        <begin position="376"/>
        <end position="392"/>
    </location>
</feature>
<dbReference type="InterPro" id="IPR011009">
    <property type="entry name" value="Kinase-like_dom_sf"/>
</dbReference>
<dbReference type="GO" id="GO:0005524">
    <property type="term" value="F:ATP binding"/>
    <property type="evidence" value="ECO:0007669"/>
    <property type="project" value="UniProtKB-KW"/>
</dbReference>
<organism evidence="12 13">
    <name type="scientific">Letharia lupina</name>
    <dbReference type="NCBI Taxonomy" id="560253"/>
    <lineage>
        <taxon>Eukaryota</taxon>
        <taxon>Fungi</taxon>
        <taxon>Dikarya</taxon>
        <taxon>Ascomycota</taxon>
        <taxon>Pezizomycotina</taxon>
        <taxon>Lecanoromycetes</taxon>
        <taxon>OSLEUM clade</taxon>
        <taxon>Lecanoromycetidae</taxon>
        <taxon>Lecanorales</taxon>
        <taxon>Lecanorineae</taxon>
        <taxon>Parmeliaceae</taxon>
        <taxon>Letharia</taxon>
    </lineage>
</organism>
<evidence type="ECO:0000256" key="10">
    <source>
        <dbReference type="SAM" id="MobiDB-lite"/>
    </source>
</evidence>
<name>A0A8H6CPQ7_9LECA</name>